<dbReference type="InterPro" id="IPR027417">
    <property type="entry name" value="P-loop_NTPase"/>
</dbReference>
<reference evidence="10" key="1">
    <citation type="submission" date="2023-07" db="EMBL/GenBank/DDBJ databases">
        <title>A draft genome of Kazachstania heterogenica Y-27499.</title>
        <authorList>
            <person name="Donic C."/>
            <person name="Kralova J.S."/>
            <person name="Fidel L."/>
            <person name="Ben-Dor S."/>
            <person name="Jung S."/>
        </authorList>
    </citation>
    <scope>NUCLEOTIDE SEQUENCE [LARGE SCALE GENOMIC DNA]</scope>
    <source>
        <strain evidence="10">Y27499</strain>
    </source>
</reference>
<dbReference type="Gene3D" id="3.30.1360.120">
    <property type="entry name" value="Probable tRNA modification gtpase trme, domain 1"/>
    <property type="match status" value="1"/>
</dbReference>
<keyword evidence="10" id="KW-1185">Reference proteome</keyword>
<name>A0AAN7ZZ12_9SACH</name>
<dbReference type="GO" id="GO:0003924">
    <property type="term" value="F:GTPase activity"/>
    <property type="evidence" value="ECO:0007669"/>
    <property type="project" value="InterPro"/>
</dbReference>
<gene>
    <name evidence="9" type="ORF">RI543_000439</name>
</gene>
<keyword evidence="2 5" id="KW-0819">tRNA processing</keyword>
<dbReference type="GO" id="GO:0030488">
    <property type="term" value="P:tRNA methylation"/>
    <property type="evidence" value="ECO:0007669"/>
    <property type="project" value="TreeGrafter"/>
</dbReference>
<evidence type="ECO:0000256" key="4">
    <source>
        <dbReference type="ARBA" id="ARBA00023134"/>
    </source>
</evidence>
<dbReference type="NCBIfam" id="TIGR00450">
    <property type="entry name" value="mnmE_trmE_thdF"/>
    <property type="match status" value="1"/>
</dbReference>
<dbReference type="PANTHER" id="PTHR42714">
    <property type="entry name" value="TRNA MODIFICATION GTPASE GTPBP3"/>
    <property type="match status" value="1"/>
</dbReference>
<dbReference type="Gene3D" id="1.20.120.430">
    <property type="entry name" value="tRNA modification GTPase MnmE domain 2"/>
    <property type="match status" value="1"/>
</dbReference>
<dbReference type="InterPro" id="IPR031168">
    <property type="entry name" value="G_TrmE"/>
</dbReference>
<evidence type="ECO:0000259" key="7">
    <source>
        <dbReference type="Pfam" id="PF10396"/>
    </source>
</evidence>
<dbReference type="InterPro" id="IPR005225">
    <property type="entry name" value="Small_GTP-bd"/>
</dbReference>
<feature type="domain" description="GTP-binding protein TrmE N-terminal" evidence="7">
    <location>
        <begin position="26"/>
        <end position="156"/>
    </location>
</feature>
<protein>
    <recommendedName>
        <fullName evidence="11">tRNA modification GTPase MSS1, mitochondrial</fullName>
    </recommendedName>
</protein>
<evidence type="ECO:0000256" key="1">
    <source>
        <dbReference type="ARBA" id="ARBA00011043"/>
    </source>
</evidence>
<dbReference type="NCBIfam" id="NF003661">
    <property type="entry name" value="PRK05291.1-3"/>
    <property type="match status" value="1"/>
</dbReference>
<evidence type="ECO:0008006" key="11">
    <source>
        <dbReference type="Google" id="ProtNLM"/>
    </source>
</evidence>
<dbReference type="CDD" id="cd04164">
    <property type="entry name" value="trmE"/>
    <property type="match status" value="1"/>
</dbReference>
<dbReference type="GO" id="GO:0005739">
    <property type="term" value="C:mitochondrion"/>
    <property type="evidence" value="ECO:0007669"/>
    <property type="project" value="TreeGrafter"/>
</dbReference>
<dbReference type="HAMAP" id="MF_00379">
    <property type="entry name" value="GTPase_MnmE"/>
    <property type="match status" value="1"/>
</dbReference>
<organism evidence="9 10">
    <name type="scientific">Arxiozyma heterogenica</name>
    <dbReference type="NCBI Taxonomy" id="278026"/>
    <lineage>
        <taxon>Eukaryota</taxon>
        <taxon>Fungi</taxon>
        <taxon>Dikarya</taxon>
        <taxon>Ascomycota</taxon>
        <taxon>Saccharomycotina</taxon>
        <taxon>Saccharomycetes</taxon>
        <taxon>Saccharomycetales</taxon>
        <taxon>Saccharomycetaceae</taxon>
        <taxon>Arxiozyma</taxon>
    </lineage>
</organism>
<proteinExistence type="inferred from homology"/>
<feature type="domain" description="MnmE helical" evidence="8">
    <location>
        <begin position="159"/>
        <end position="509"/>
    </location>
</feature>
<evidence type="ECO:0000256" key="3">
    <source>
        <dbReference type="ARBA" id="ARBA00022741"/>
    </source>
</evidence>
<dbReference type="Gene3D" id="3.40.50.300">
    <property type="entry name" value="P-loop containing nucleotide triphosphate hydrolases"/>
    <property type="match status" value="1"/>
</dbReference>
<evidence type="ECO:0000313" key="9">
    <source>
        <dbReference type="EMBL" id="KAK5782116.1"/>
    </source>
</evidence>
<evidence type="ECO:0000313" key="10">
    <source>
        <dbReference type="Proteomes" id="UP001306508"/>
    </source>
</evidence>
<evidence type="ECO:0000259" key="8">
    <source>
        <dbReference type="Pfam" id="PF12631"/>
    </source>
</evidence>
<dbReference type="EMBL" id="JAWIZZ010000015">
    <property type="protein sequence ID" value="KAK5782116.1"/>
    <property type="molecule type" value="Genomic_DNA"/>
</dbReference>
<comment type="caution">
    <text evidence="9">The sequence shown here is derived from an EMBL/GenBank/DDBJ whole genome shotgun (WGS) entry which is preliminary data.</text>
</comment>
<dbReference type="GO" id="GO:0002098">
    <property type="term" value="P:tRNA wobble uridine modification"/>
    <property type="evidence" value="ECO:0007669"/>
    <property type="project" value="TreeGrafter"/>
</dbReference>
<keyword evidence="3 5" id="KW-0547">Nucleotide-binding</keyword>
<dbReference type="InterPro" id="IPR006073">
    <property type="entry name" value="GTP-bd"/>
</dbReference>
<dbReference type="InterPro" id="IPR027266">
    <property type="entry name" value="TrmE/GcvT-like"/>
</dbReference>
<dbReference type="NCBIfam" id="TIGR00231">
    <property type="entry name" value="small_GTP"/>
    <property type="match status" value="1"/>
</dbReference>
<dbReference type="CDD" id="cd14858">
    <property type="entry name" value="TrmE_N"/>
    <property type="match status" value="1"/>
</dbReference>
<dbReference type="Proteomes" id="UP001306508">
    <property type="component" value="Unassembled WGS sequence"/>
</dbReference>
<dbReference type="GO" id="GO:0005525">
    <property type="term" value="F:GTP binding"/>
    <property type="evidence" value="ECO:0007669"/>
    <property type="project" value="UniProtKB-KW"/>
</dbReference>
<comment type="similarity">
    <text evidence="1 5">Belongs to the TRAFAC class TrmE-Era-EngA-EngB-Septin-like GTPase superfamily. TrmE GTPase family.</text>
</comment>
<dbReference type="Pfam" id="PF10396">
    <property type="entry name" value="TrmE_N"/>
    <property type="match status" value="1"/>
</dbReference>
<dbReference type="PANTHER" id="PTHR42714:SF2">
    <property type="entry name" value="TRNA MODIFICATION GTPASE GTPBP3, MITOCHONDRIAL"/>
    <property type="match status" value="1"/>
</dbReference>
<evidence type="ECO:0000259" key="6">
    <source>
        <dbReference type="Pfam" id="PF01926"/>
    </source>
</evidence>
<sequence length="512" mass="57198">MFIRSLFTGSFPLTKRLYSVTANLPTIYALATSRGHKSAIAILRVSGSQTKLIYESLTGHSIQRLKPRYAYITKIYSLQTASNESSSLIDSPLMLYFPKPNSYTGEDMIEFHLHGGEAIISSVIKNISHLHDPEKSINIKYAEPGEFSKRAFQNGKLDLTEAESINNLINAETEMQRKSVMSSFNGNNKALFTKWREQLVVSMGKLTALIDFADDNEIENGNSFQLLDEIESEVMLVKSEVVDFVDRLNKSKLLLDGIKLVLFGSPNVGKSSILNCITNEETAIVSDIPGTTRDSINTVIDMNGYKVVIVDTAGIRNKSKDSIELIGIEKAKQKFFEGDICLLVLDATNPMIDPVLLEMIALQNDHQMKRLVIVLNKTDLVSNADILRIRQDLYQNKFLKEKPIITAVSCKNLNGIPELLTLLTKQCEELTTEQEGVEPIIMSERVKDILNKDILYGIDEFLQNKKEKNISDLIILSETLQYSIDGIGKILGDAVGLDEVLDVVFSKFCIGK</sequence>
<dbReference type="InterPro" id="IPR027368">
    <property type="entry name" value="MnmE_dom2"/>
</dbReference>
<keyword evidence="4 5" id="KW-0342">GTP-binding</keyword>
<dbReference type="PRINTS" id="PR00449">
    <property type="entry name" value="RASTRNSFRMNG"/>
</dbReference>
<dbReference type="Pfam" id="PF12631">
    <property type="entry name" value="MnmE_helical"/>
    <property type="match status" value="1"/>
</dbReference>
<dbReference type="Pfam" id="PF01926">
    <property type="entry name" value="MMR_HSR1"/>
    <property type="match status" value="1"/>
</dbReference>
<dbReference type="AlphaFoldDB" id="A0AAN7ZZ12"/>
<evidence type="ECO:0000256" key="5">
    <source>
        <dbReference type="RuleBase" id="RU003313"/>
    </source>
</evidence>
<feature type="domain" description="G" evidence="6">
    <location>
        <begin position="260"/>
        <end position="377"/>
    </location>
</feature>
<dbReference type="SUPFAM" id="SSF52540">
    <property type="entry name" value="P-loop containing nucleoside triphosphate hydrolases"/>
    <property type="match status" value="1"/>
</dbReference>
<dbReference type="InterPro" id="IPR004520">
    <property type="entry name" value="GTPase_MnmE"/>
</dbReference>
<accession>A0AAN7ZZ12</accession>
<dbReference type="InterPro" id="IPR025867">
    <property type="entry name" value="MnmE_helical"/>
</dbReference>
<dbReference type="InterPro" id="IPR018948">
    <property type="entry name" value="GTP-bd_TrmE_N"/>
</dbReference>
<evidence type="ECO:0000256" key="2">
    <source>
        <dbReference type="ARBA" id="ARBA00022694"/>
    </source>
</evidence>